<dbReference type="InterPro" id="IPR011604">
    <property type="entry name" value="PDDEXK-like_dom_sf"/>
</dbReference>
<dbReference type="NCBIfam" id="TIGR03033">
    <property type="entry name" value="phage_rel_nuc"/>
    <property type="match status" value="1"/>
</dbReference>
<organism evidence="4 5">
    <name type="scientific">Candidatus Limenecus avicola</name>
    <dbReference type="NCBI Taxonomy" id="2840847"/>
    <lineage>
        <taxon>Bacteria</taxon>
        <taxon>Bacillati</taxon>
        <taxon>Bacillota</taxon>
        <taxon>Clostridia</taxon>
        <taxon>Eubacteriales</taxon>
        <taxon>Clostridiaceae</taxon>
        <taxon>Clostridiaceae incertae sedis</taxon>
        <taxon>Candidatus Limenecus</taxon>
    </lineage>
</organism>
<evidence type="ECO:0000313" key="4">
    <source>
        <dbReference type="EMBL" id="HIU93133.1"/>
    </source>
</evidence>
<dbReference type="PANTHER" id="PTHR46609:SF6">
    <property type="entry name" value="EXONUCLEASE, PHAGE-TYPE_RECB, C-TERMINAL DOMAIN-CONTAINING PROTEIN-RELATED"/>
    <property type="match status" value="1"/>
</dbReference>
<reference evidence="4" key="1">
    <citation type="submission" date="2020-10" db="EMBL/GenBank/DDBJ databases">
        <authorList>
            <person name="Gilroy R."/>
        </authorList>
    </citation>
    <scope>NUCLEOTIDE SEQUENCE</scope>
    <source>
        <strain evidence="4">CHK154-7741</strain>
    </source>
</reference>
<dbReference type="InterPro" id="IPR019080">
    <property type="entry name" value="YqaJ_viral_recombinase"/>
</dbReference>
<sequence>MFTQEERMSYIGGSDIAAVMGQSRWSTPYRLWAEKTGKIKTDLSTNESVEMGTRLEGFVADLFSEKTGKQVRKAPKTYIHPDYPFLVAHVDRLVTGTDELLECKTCSAYKLEEWENKIPKEYVLQVIWYLGITRRKTGWIACLIGGQKFDYKSIEFDKDLFNMMVEKSLKFWKMVQDRVPPVIMPEDDEVLAQIYSYHTADLVQVQEMDDRVAYLQEIKMHIDELQKEKREIETELKTMIADKAGLITDKYKVTWKSQIQRRIDTETFKNENPDLAQRYMCEKSIRVMRITKNKETE</sequence>
<dbReference type="PANTHER" id="PTHR46609">
    <property type="entry name" value="EXONUCLEASE, PHAGE-TYPE/RECB, C-TERMINAL DOMAIN-CONTAINING PROTEIN"/>
    <property type="match status" value="1"/>
</dbReference>
<reference evidence="4" key="2">
    <citation type="journal article" date="2021" name="PeerJ">
        <title>Extensive microbial diversity within the chicken gut microbiome revealed by metagenomics and culture.</title>
        <authorList>
            <person name="Gilroy R."/>
            <person name="Ravi A."/>
            <person name="Getino M."/>
            <person name="Pursley I."/>
            <person name="Horton D.L."/>
            <person name="Alikhan N.F."/>
            <person name="Baker D."/>
            <person name="Gharbi K."/>
            <person name="Hall N."/>
            <person name="Watson M."/>
            <person name="Adriaenssens E.M."/>
            <person name="Foster-Nyarko E."/>
            <person name="Jarju S."/>
            <person name="Secka A."/>
            <person name="Antonio M."/>
            <person name="Oren A."/>
            <person name="Chaudhuri R.R."/>
            <person name="La Ragione R."/>
            <person name="Hildebrand F."/>
            <person name="Pallen M.J."/>
        </authorList>
    </citation>
    <scope>NUCLEOTIDE SEQUENCE</scope>
    <source>
        <strain evidence="4">CHK154-7741</strain>
    </source>
</reference>
<dbReference type="SUPFAM" id="SSF52980">
    <property type="entry name" value="Restriction endonuclease-like"/>
    <property type="match status" value="1"/>
</dbReference>
<evidence type="ECO:0000313" key="5">
    <source>
        <dbReference type="Proteomes" id="UP000886748"/>
    </source>
</evidence>
<dbReference type="GO" id="GO:0016787">
    <property type="term" value="F:hydrolase activity"/>
    <property type="evidence" value="ECO:0007669"/>
    <property type="project" value="UniProtKB-KW"/>
</dbReference>
<dbReference type="InterPro" id="IPR017482">
    <property type="entry name" value="Lambda-type_endonuclease"/>
</dbReference>
<evidence type="ECO:0000259" key="3">
    <source>
        <dbReference type="Pfam" id="PF09588"/>
    </source>
</evidence>
<dbReference type="InterPro" id="IPR011335">
    <property type="entry name" value="Restrct_endonuc-II-like"/>
</dbReference>
<accession>A0A9D1N0U4</accession>
<protein>
    <submittedName>
        <fullName evidence="4">YqaJ viral recombinase family protein</fullName>
    </submittedName>
</protein>
<dbReference type="Gene3D" id="3.90.320.10">
    <property type="match status" value="1"/>
</dbReference>
<evidence type="ECO:0000256" key="2">
    <source>
        <dbReference type="SAM" id="Coils"/>
    </source>
</evidence>
<evidence type="ECO:0000256" key="1">
    <source>
        <dbReference type="ARBA" id="ARBA00022801"/>
    </source>
</evidence>
<dbReference type="Proteomes" id="UP000886748">
    <property type="component" value="Unassembled WGS sequence"/>
</dbReference>
<keyword evidence="1" id="KW-0378">Hydrolase</keyword>
<dbReference type="AlphaFoldDB" id="A0A9D1N0U4"/>
<keyword evidence="2" id="KW-0175">Coiled coil</keyword>
<dbReference type="InterPro" id="IPR051703">
    <property type="entry name" value="NF-kappa-B_Signaling_Reg"/>
</dbReference>
<dbReference type="Pfam" id="PF09588">
    <property type="entry name" value="YqaJ"/>
    <property type="match status" value="1"/>
</dbReference>
<dbReference type="EMBL" id="DVOD01000060">
    <property type="protein sequence ID" value="HIU93133.1"/>
    <property type="molecule type" value="Genomic_DNA"/>
</dbReference>
<feature type="domain" description="YqaJ viral recombinase" evidence="3">
    <location>
        <begin position="6"/>
        <end position="134"/>
    </location>
</feature>
<proteinExistence type="predicted"/>
<name>A0A9D1N0U4_9CLOT</name>
<comment type="caution">
    <text evidence="4">The sequence shown here is derived from an EMBL/GenBank/DDBJ whole genome shotgun (WGS) entry which is preliminary data.</text>
</comment>
<gene>
    <name evidence="4" type="ORF">IAD26_08380</name>
</gene>
<feature type="coiled-coil region" evidence="2">
    <location>
        <begin position="215"/>
        <end position="242"/>
    </location>
</feature>